<proteinExistence type="inferred from homology"/>
<evidence type="ECO:0000313" key="5">
    <source>
        <dbReference type="EMBL" id="MDI1473550.1"/>
    </source>
</evidence>
<dbReference type="Gene3D" id="1.10.150.130">
    <property type="match status" value="1"/>
</dbReference>
<dbReference type="InterPro" id="IPR050090">
    <property type="entry name" value="Tyrosine_recombinase_XerCD"/>
</dbReference>
<evidence type="ECO:0000313" key="6">
    <source>
        <dbReference type="Proteomes" id="UP001160991"/>
    </source>
</evidence>
<dbReference type="RefSeq" id="WP_281334921.1">
    <property type="nucleotide sequence ID" value="NZ_JARZZP010000003.1"/>
</dbReference>
<name>A0ABT6PD40_9STRE</name>
<accession>A0ABT6PD40</accession>
<organism evidence="5 6">
    <name type="scientific">Streptococcus taonis</name>
    <dbReference type="NCBI Taxonomy" id="3041623"/>
    <lineage>
        <taxon>Bacteria</taxon>
        <taxon>Bacillati</taxon>
        <taxon>Bacillota</taxon>
        <taxon>Bacilli</taxon>
        <taxon>Lactobacillales</taxon>
        <taxon>Streptococcaceae</taxon>
        <taxon>Streptococcus</taxon>
    </lineage>
</organism>
<evidence type="ECO:0000259" key="4">
    <source>
        <dbReference type="PROSITE" id="PS51898"/>
    </source>
</evidence>
<reference evidence="5" key="1">
    <citation type="submission" date="2023-04" db="EMBL/GenBank/DDBJ databases">
        <title>A new Streptococcus species isolated from the patient with bacteremia.</title>
        <authorList>
            <person name="Chen Y.-S."/>
            <person name="Lee C.-Y."/>
            <person name="Chan C.-K."/>
        </authorList>
    </citation>
    <scope>NUCLEOTIDE SEQUENCE</scope>
    <source>
        <strain evidence="5">ST22-14</strain>
    </source>
</reference>
<dbReference type="PANTHER" id="PTHR30349:SF41">
    <property type="entry name" value="INTEGRASE_RECOMBINASE PROTEIN MJ0367-RELATED"/>
    <property type="match status" value="1"/>
</dbReference>
<dbReference type="InterPro" id="IPR010998">
    <property type="entry name" value="Integrase_recombinase_N"/>
</dbReference>
<evidence type="ECO:0000256" key="1">
    <source>
        <dbReference type="ARBA" id="ARBA00008857"/>
    </source>
</evidence>
<gene>
    <name evidence="5" type="ORF">QEZ38_02460</name>
</gene>
<dbReference type="Gene3D" id="1.10.443.10">
    <property type="entry name" value="Intergrase catalytic core"/>
    <property type="match status" value="1"/>
</dbReference>
<dbReference type="PROSITE" id="PS51898">
    <property type="entry name" value="TYR_RECOMBINASE"/>
    <property type="match status" value="1"/>
</dbReference>
<feature type="domain" description="Tyr recombinase" evidence="4">
    <location>
        <begin position="165"/>
        <end position="372"/>
    </location>
</feature>
<comment type="similarity">
    <text evidence="1">Belongs to the 'phage' integrase family.</text>
</comment>
<dbReference type="InterPro" id="IPR011010">
    <property type="entry name" value="DNA_brk_join_enz"/>
</dbReference>
<protein>
    <submittedName>
        <fullName evidence="5">Site-specific integrase</fullName>
    </submittedName>
</protein>
<evidence type="ECO:0000256" key="3">
    <source>
        <dbReference type="ARBA" id="ARBA00023172"/>
    </source>
</evidence>
<evidence type="ECO:0000256" key="2">
    <source>
        <dbReference type="ARBA" id="ARBA00023125"/>
    </source>
</evidence>
<dbReference type="InterPro" id="IPR002104">
    <property type="entry name" value="Integrase_catalytic"/>
</dbReference>
<dbReference type="SUPFAM" id="SSF56349">
    <property type="entry name" value="DNA breaking-rejoining enzymes"/>
    <property type="match status" value="1"/>
</dbReference>
<keyword evidence="3" id="KW-0233">DNA recombination</keyword>
<dbReference type="Proteomes" id="UP001160991">
    <property type="component" value="Unassembled WGS sequence"/>
</dbReference>
<dbReference type="EMBL" id="JARZZP010000003">
    <property type="protein sequence ID" value="MDI1473550.1"/>
    <property type="molecule type" value="Genomic_DNA"/>
</dbReference>
<keyword evidence="6" id="KW-1185">Reference proteome</keyword>
<dbReference type="InterPro" id="IPR013762">
    <property type="entry name" value="Integrase-like_cat_sf"/>
</dbReference>
<keyword evidence="2" id="KW-0238">DNA-binding</keyword>
<comment type="caution">
    <text evidence="5">The sequence shown here is derived from an EMBL/GenBank/DDBJ whole genome shotgun (WGS) entry which is preliminary data.</text>
</comment>
<dbReference type="Pfam" id="PF00589">
    <property type="entry name" value="Phage_integrase"/>
    <property type="match status" value="1"/>
</dbReference>
<dbReference type="PANTHER" id="PTHR30349">
    <property type="entry name" value="PHAGE INTEGRASE-RELATED"/>
    <property type="match status" value="1"/>
</dbReference>
<dbReference type="CDD" id="cd01189">
    <property type="entry name" value="INT_ICEBs1_C_like"/>
    <property type="match status" value="1"/>
</dbReference>
<sequence>MSVSYRKRGKKNLWDYRIFDKDKKVVASNSGFKTKREAEIEALALELKLINGVIIDKNITFYSLWEKWLELTVKPLNKSDITFYKHILRGRFIKDYFKDKPALKIKASEYQAFINKYAETNCRDNVSRMNAEVRNVIGFAKRDKLNIEDFTEGIIISGRLSKKRRDEKYIHSFKDYQKLITYLEKNLDLTTTIVPYLLLIQLKTGMRTGEVAGLTWDCILWKTSEIKTYRRYDTARQRWTKAKTEDSIRTIPVDDDTLSVLKKLKQEQRVFIENGTISNKENMIFIDLNYNIVTNAGINKHLRQVLKKLNITPHEMTSTGLRHTYCSTMLAKGIDIWAVSKLMGHKDIKQITETYGHLIKEKADIENNKVRAVLTSLNKKDIS</sequence>